<feature type="compositionally biased region" description="Polar residues" evidence="1">
    <location>
        <begin position="1"/>
        <end position="10"/>
    </location>
</feature>
<feature type="transmembrane region" description="Helical" evidence="2">
    <location>
        <begin position="193"/>
        <end position="216"/>
    </location>
</feature>
<dbReference type="PANTHER" id="PTHR35394:SF5">
    <property type="entry name" value="DUF3176 DOMAIN-CONTAINING PROTEIN"/>
    <property type="match status" value="1"/>
</dbReference>
<feature type="transmembrane region" description="Helical" evidence="2">
    <location>
        <begin position="95"/>
        <end position="118"/>
    </location>
</feature>
<keyword evidence="2" id="KW-0472">Membrane</keyword>
<accession>A0A9W8WEL9</accession>
<keyword evidence="4" id="KW-1185">Reference proteome</keyword>
<feature type="region of interest" description="Disordered" evidence="1">
    <location>
        <begin position="1"/>
        <end position="82"/>
    </location>
</feature>
<reference evidence="3" key="1">
    <citation type="submission" date="2022-10" db="EMBL/GenBank/DDBJ databases">
        <title>Tapping the CABI collections for fungal endophytes: first genome assemblies for Collariella, Neodidymelliopsis, Ascochyta clinopodiicola, Didymella pomorum, Didymosphaeria variabile, Neocosmospora piperis and Neocucurbitaria cava.</title>
        <authorList>
            <person name="Hill R."/>
        </authorList>
    </citation>
    <scope>NUCLEOTIDE SEQUENCE</scope>
    <source>
        <strain evidence="3">IMI 366586</strain>
    </source>
</reference>
<gene>
    <name evidence="3" type="ORF">N0V84_005177</name>
</gene>
<dbReference type="InterPro" id="IPR021514">
    <property type="entry name" value="DUF3176"/>
</dbReference>
<dbReference type="OrthoDB" id="5376804at2759"/>
<dbReference type="Proteomes" id="UP001140502">
    <property type="component" value="Unassembled WGS sequence"/>
</dbReference>
<protein>
    <submittedName>
        <fullName evidence="3">Uncharacterized protein</fullName>
    </submittedName>
</protein>
<dbReference type="AlphaFoldDB" id="A0A9W8WEL9"/>
<keyword evidence="2" id="KW-0812">Transmembrane</keyword>
<keyword evidence="2" id="KW-1133">Transmembrane helix</keyword>
<sequence length="657" mass="73337">MSQSRPSQYLQEGRHNGVPSAGSEIDLDPSTVSLVSRPSTAHGEDFPLQPVSRASTVRSRVDNAPRVSQEAPSTEYHPLEPPSEQEGQVIKAFDWWWWWDIGAAAVSVICLGLIVGVLVEANGKPRDNWPLAIQPNSIIAVLTTVGKSALLVPIASCLSQLKWRLIYTRARPLSYLQTFDDASRGPWGSFMMFWTLPLQSKLGCALALITILSLGIDPSAQQILDFPIKERRLDNVTAEMGAAQNYSSKSFLQREGASSQIWNLNGDLPAIQISLLTALAGEPFQPNFKCPSPATRCEWPEFSTLGVCSILHNVTDKATRECEEGINNPYFQKCNYTIPLLKESKNEDREDEKPSLRYLNNAAYKNHEDTQILHTQFNSSSLDGWLGQLVVIRHENGQWVSVGKGRSRPPDAEVFVADFRWCKQVFKGVKSSNEVIDSKSEKSKDTMLKFIDQPSTASNDLPIDYVILGTPDDDETFWIAYTLERRLPYYLEHLLSVTMTEQANGSPRSQVDLTTPLNAGFIFTLADMEKLTSDIATTLTNQLRSSNPGDNKDAEMVTGTAYIRESVIVVRWEWLILPATATFLMVVLLVWNILLVKGVPLLKASVLPYLFYPLQGWREEELRIAGDQTVEKLDALAGRMQGKMEANDGGYGIYKMK</sequence>
<dbReference type="Pfam" id="PF11374">
    <property type="entry name" value="DUF3176"/>
    <property type="match status" value="1"/>
</dbReference>
<feature type="transmembrane region" description="Helical" evidence="2">
    <location>
        <begin position="138"/>
        <end position="161"/>
    </location>
</feature>
<evidence type="ECO:0000313" key="4">
    <source>
        <dbReference type="Proteomes" id="UP001140502"/>
    </source>
</evidence>
<feature type="transmembrane region" description="Helical" evidence="2">
    <location>
        <begin position="574"/>
        <end position="595"/>
    </location>
</feature>
<proteinExistence type="predicted"/>
<dbReference type="PANTHER" id="PTHR35394">
    <property type="entry name" value="DUF3176 DOMAIN-CONTAINING PROTEIN"/>
    <property type="match status" value="1"/>
</dbReference>
<name>A0A9W8WEL9_9HYPO</name>
<dbReference type="EMBL" id="JAPEUR010000091">
    <property type="protein sequence ID" value="KAJ4321744.1"/>
    <property type="molecule type" value="Genomic_DNA"/>
</dbReference>
<comment type="caution">
    <text evidence="3">The sequence shown here is derived from an EMBL/GenBank/DDBJ whole genome shotgun (WGS) entry which is preliminary data.</text>
</comment>
<evidence type="ECO:0000256" key="1">
    <source>
        <dbReference type="SAM" id="MobiDB-lite"/>
    </source>
</evidence>
<organism evidence="3 4">
    <name type="scientific">Fusarium piperis</name>
    <dbReference type="NCBI Taxonomy" id="1435070"/>
    <lineage>
        <taxon>Eukaryota</taxon>
        <taxon>Fungi</taxon>
        <taxon>Dikarya</taxon>
        <taxon>Ascomycota</taxon>
        <taxon>Pezizomycotina</taxon>
        <taxon>Sordariomycetes</taxon>
        <taxon>Hypocreomycetidae</taxon>
        <taxon>Hypocreales</taxon>
        <taxon>Nectriaceae</taxon>
        <taxon>Fusarium</taxon>
        <taxon>Fusarium solani species complex</taxon>
    </lineage>
</organism>
<evidence type="ECO:0000313" key="3">
    <source>
        <dbReference type="EMBL" id="KAJ4321744.1"/>
    </source>
</evidence>
<evidence type="ECO:0000256" key="2">
    <source>
        <dbReference type="SAM" id="Phobius"/>
    </source>
</evidence>
<feature type="compositionally biased region" description="Polar residues" evidence="1">
    <location>
        <begin position="30"/>
        <end position="39"/>
    </location>
</feature>